<evidence type="ECO:0000256" key="3">
    <source>
        <dbReference type="ARBA" id="ARBA00023306"/>
    </source>
</evidence>
<evidence type="ECO:0000256" key="4">
    <source>
        <dbReference type="RuleBase" id="RU311113"/>
    </source>
</evidence>
<evidence type="ECO:0000313" key="6">
    <source>
        <dbReference type="EMBL" id="CEH12741.1"/>
    </source>
</evidence>
<dbReference type="SMART" id="SM01084">
    <property type="entry name" value="CKS"/>
    <property type="match status" value="1"/>
</dbReference>
<dbReference type="GO" id="GO:0016538">
    <property type="term" value="F:cyclin-dependent protein serine/threonine kinase regulator activity"/>
    <property type="evidence" value="ECO:0007669"/>
    <property type="project" value="InterPro"/>
</dbReference>
<evidence type="ECO:0000313" key="7">
    <source>
        <dbReference type="Proteomes" id="UP000054845"/>
    </source>
</evidence>
<dbReference type="GO" id="GO:0016301">
    <property type="term" value="F:kinase activity"/>
    <property type="evidence" value="ECO:0007669"/>
    <property type="project" value="UniProtKB-KW"/>
</dbReference>
<comment type="similarity">
    <text evidence="1 4">Belongs to the CKS family.</text>
</comment>
<dbReference type="STRING" id="401625.A0A0P1BBE4"/>
<name>A0A0P1BBE4_9BASI</name>
<accession>A0A0P1BBE4</accession>
<evidence type="ECO:0000256" key="5">
    <source>
        <dbReference type="SAM" id="MobiDB-lite"/>
    </source>
</evidence>
<dbReference type="GO" id="GO:0051301">
    <property type="term" value="P:cell division"/>
    <property type="evidence" value="ECO:0007669"/>
    <property type="project" value="UniProtKB-UniRule"/>
</dbReference>
<dbReference type="PROSITE" id="PS00945">
    <property type="entry name" value="CKS_2"/>
    <property type="match status" value="1"/>
</dbReference>
<dbReference type="InterPro" id="IPR036858">
    <property type="entry name" value="Cyclin-dep_kinase_reg-sub_sf"/>
</dbReference>
<dbReference type="PRINTS" id="PR00296">
    <property type="entry name" value="CYCLINKINASE"/>
</dbReference>
<comment type="function">
    <text evidence="4">Binds to the catalytic subunit of the cyclin dependent kinases and is essential for their biological function.</text>
</comment>
<dbReference type="AlphaFoldDB" id="A0A0P1BBE4"/>
<dbReference type="EMBL" id="CCYA01000181">
    <property type="protein sequence ID" value="CEH12741.1"/>
    <property type="molecule type" value="Genomic_DNA"/>
</dbReference>
<dbReference type="Gene3D" id="3.30.170.10">
    <property type="entry name" value="Cyclin-dependent kinase, regulatory subunit"/>
    <property type="match status" value="1"/>
</dbReference>
<evidence type="ECO:0000256" key="1">
    <source>
        <dbReference type="ARBA" id="ARBA00007782"/>
    </source>
</evidence>
<feature type="region of interest" description="Disordered" evidence="5">
    <location>
        <begin position="1"/>
        <end position="39"/>
    </location>
</feature>
<dbReference type="PANTHER" id="PTHR23415">
    <property type="entry name" value="CYCLIN-DEPENDENT KINASES REGULATORY SUBUNIT/60S RIBOSOME SUBUNIT BIOGENESIS PROTEIN NIP7"/>
    <property type="match status" value="1"/>
</dbReference>
<keyword evidence="2 4" id="KW-0132">Cell division</keyword>
<dbReference type="InterPro" id="IPR000789">
    <property type="entry name" value="Cyclin-dep_kinase_reg-sub"/>
</dbReference>
<keyword evidence="6" id="KW-0808">Transferase</keyword>
<reference evidence="6 7" key="1">
    <citation type="submission" date="2014-09" db="EMBL/GenBank/DDBJ databases">
        <authorList>
            <person name="Magalhaes I.L.F."/>
            <person name="Oliveira U."/>
            <person name="Santos F.R."/>
            <person name="Vidigal T.H.D.A."/>
            <person name="Brescovit A.D."/>
            <person name="Santos A.J."/>
        </authorList>
    </citation>
    <scope>NUCLEOTIDE SEQUENCE [LARGE SCALE GENOMIC DNA]</scope>
</reference>
<evidence type="ECO:0000256" key="2">
    <source>
        <dbReference type="ARBA" id="ARBA00022618"/>
    </source>
</evidence>
<dbReference type="SUPFAM" id="SSF55637">
    <property type="entry name" value="Cell cycle regulatory proteins"/>
    <property type="match status" value="1"/>
</dbReference>
<dbReference type="Proteomes" id="UP000054845">
    <property type="component" value="Unassembled WGS sequence"/>
</dbReference>
<dbReference type="OrthoDB" id="440676at2759"/>
<proteinExistence type="inferred from homology"/>
<feature type="compositionally biased region" description="Low complexity" evidence="5">
    <location>
        <begin position="1"/>
        <end position="31"/>
    </location>
</feature>
<keyword evidence="3 4" id="KW-0131">Cell cycle</keyword>
<sequence length="129" mass="14714">MAARAQPRAGGAAAGAAAGQQAAQAQAAQAQARRERAAEPTWEDYVNRIHYSDHYSDDEWQYRHVIIPKGMLKQLPKEYFDSEEPEVLRILKENEWRSIGIQQSMGWVHYEVHAPEPHILLFRRPKPAA</sequence>
<keyword evidence="7" id="KW-1185">Reference proteome</keyword>
<keyword evidence="6" id="KW-0418">Kinase</keyword>
<dbReference type="Pfam" id="PF01111">
    <property type="entry name" value="CKS"/>
    <property type="match status" value="1"/>
</dbReference>
<protein>
    <recommendedName>
        <fullName evidence="4">Cyclin-dependent kinases regulatory subunit</fullName>
    </recommendedName>
</protein>
<organism evidence="6 7">
    <name type="scientific">Ceraceosorus bombacis</name>
    <dbReference type="NCBI Taxonomy" id="401625"/>
    <lineage>
        <taxon>Eukaryota</taxon>
        <taxon>Fungi</taxon>
        <taxon>Dikarya</taxon>
        <taxon>Basidiomycota</taxon>
        <taxon>Ustilaginomycotina</taxon>
        <taxon>Exobasidiomycetes</taxon>
        <taxon>Ceraceosorales</taxon>
        <taxon>Ceraceosoraceae</taxon>
        <taxon>Ceraceosorus</taxon>
    </lineage>
</organism>